<reference evidence="1" key="1">
    <citation type="submission" date="2025-05" db="UniProtKB">
        <authorList>
            <consortium name="Ensembl"/>
        </authorList>
    </citation>
    <scope>IDENTIFICATION</scope>
    <source>
        <strain evidence="1">C57BL/6J</strain>
    </source>
</reference>
<evidence type="ECO:0000313" key="1">
    <source>
        <dbReference type="Ensembl" id="ENSMUSP00000135922.2"/>
    </source>
</evidence>
<accession>A0AAG1GIT8</accession>
<proteinExistence type="predicted"/>
<dbReference type="Ensembl" id="ENSMUST00000179292.2">
    <property type="protein sequence ID" value="ENSMUSP00000137581.2"/>
    <property type="gene ID" value="ENSMUSG00000095450.2"/>
</dbReference>
<evidence type="ECO:0000313" key="2">
    <source>
        <dbReference type="Proteomes" id="UP000000589"/>
    </source>
</evidence>
<organism evidence="1 2">
    <name type="scientific">Mus musculus</name>
    <name type="common">Mouse</name>
    <dbReference type="NCBI Taxonomy" id="10090"/>
    <lineage>
        <taxon>Eukaryota</taxon>
        <taxon>Metazoa</taxon>
        <taxon>Chordata</taxon>
        <taxon>Craniata</taxon>
        <taxon>Vertebrata</taxon>
        <taxon>Euteleostomi</taxon>
        <taxon>Mammalia</taxon>
        <taxon>Eutheria</taxon>
        <taxon>Euarchontoglires</taxon>
        <taxon>Glires</taxon>
        <taxon>Rodentia</taxon>
        <taxon>Myomorpha</taxon>
        <taxon>Muroidea</taxon>
        <taxon>Muridae</taxon>
        <taxon>Murinae</taxon>
        <taxon>Mus</taxon>
        <taxon>Mus</taxon>
    </lineage>
</organism>
<name>A0AAG1GIT8_MOUSE</name>
<protein>
    <submittedName>
        <fullName evidence="1">Uncharacterized protein</fullName>
    </submittedName>
</protein>
<dbReference type="GeneTree" id="ENSGT00960000186930"/>
<sequence>MTQLPLALGFGVSRLWKAAQLRCVYLHPSICCYITQVTLGCSALRSIPACYSSLSPCASASVTAEVNVNGSCDVYPSSYLLTYKGDVPSSLEVLQPVGYTQKYSMIQHRAGLLSGLSSFSTLT</sequence>
<dbReference type="Ensembl" id="ENSMUST00000179124.2">
    <property type="protein sequence ID" value="ENSMUSP00000135922.2"/>
    <property type="gene ID" value="ENSMUSG00000095787.2"/>
</dbReference>
<keyword evidence="2" id="KW-1185">Reference proteome</keyword>
<dbReference type="EMBL" id="AC132444">
    <property type="status" value="NOT_ANNOTATED_CDS"/>
    <property type="molecule type" value="Genomic_DNA"/>
</dbReference>
<dbReference type="Ensembl" id="ENSMUST00000180119.2">
    <property type="protein sequence ID" value="ENSMUSP00000137125.2"/>
    <property type="gene ID" value="ENSMUSG00000094728.2"/>
</dbReference>
<dbReference type="Proteomes" id="UP000000589">
    <property type="component" value="Chromosome 1"/>
</dbReference>
<dbReference type="AlphaFoldDB" id="A0AAG1GIT8"/>
<dbReference type="EMBL" id="AC133103">
    <property type="status" value="NOT_ANNOTATED_CDS"/>
    <property type="molecule type" value="Genomic_DNA"/>
</dbReference>